<evidence type="ECO:0000256" key="4">
    <source>
        <dbReference type="ARBA" id="ARBA00023004"/>
    </source>
</evidence>
<proteinExistence type="predicted"/>
<evidence type="ECO:0000259" key="5">
    <source>
        <dbReference type="Pfam" id="PF01814"/>
    </source>
</evidence>
<accession>A0A1V0B8I7</accession>
<keyword evidence="7" id="KW-1185">Reference proteome</keyword>
<dbReference type="EMBL" id="CP020100">
    <property type="protein sequence ID" value="AQZ96249.1"/>
    <property type="molecule type" value="Genomic_DNA"/>
</dbReference>
<evidence type="ECO:0000256" key="1">
    <source>
        <dbReference type="ARBA" id="ARBA00004496"/>
    </source>
</evidence>
<dbReference type="AlphaFoldDB" id="A0A1V0B8I7"/>
<gene>
    <name evidence="6" type="ORF">BVH74_16480</name>
</gene>
<dbReference type="NCBIfam" id="NF008221">
    <property type="entry name" value="PRK10992.1"/>
    <property type="match status" value="1"/>
</dbReference>
<dbReference type="InterPro" id="IPR012312">
    <property type="entry name" value="Hemerythrin-like"/>
</dbReference>
<dbReference type="KEGG" id="ppha:BVH74_16480"/>
<dbReference type="GO" id="GO:0046872">
    <property type="term" value="F:metal ion binding"/>
    <property type="evidence" value="ECO:0007669"/>
    <property type="project" value="UniProtKB-KW"/>
</dbReference>
<keyword evidence="4" id="KW-0408">Iron</keyword>
<reference evidence="6 7" key="1">
    <citation type="submission" date="2017-03" db="EMBL/GenBank/DDBJ databases">
        <title>Complete genome sequence of the novel DNRA strain Pseudomonas sp. S-6-2 isolated from Chinese polluted river sediment. Journal of Biotechnology.</title>
        <authorList>
            <person name="Li J."/>
            <person name="Xiang F."/>
            <person name="Wang L."/>
            <person name="Xi L."/>
            <person name="Liu J."/>
        </authorList>
    </citation>
    <scope>NUCLEOTIDE SEQUENCE [LARGE SCALE GENOMIC DNA]</scope>
    <source>
        <strain evidence="6 7">S-6-2</strain>
    </source>
</reference>
<sequence length="218" mass="24496">MNIDYLNSPLGDLARSIPGATKVFHDYRLDFCCNGHRTLAEASARKGLEPDAVINELQRLSAGPGDTQDWSSASAAELIDHILHRYHARHREQLPELIRLARRVEQVHGDRPECPNGLADHLCAMLQELESHMLKEEQILFPLLARGHAAMASGPISVMRFEHEQHGDALEGVINLTNDITPPPGACNTWQALYRGLEELRQDLMQHIHLENNILFQA</sequence>
<dbReference type="Pfam" id="PF01814">
    <property type="entry name" value="Hemerythrin"/>
    <property type="match status" value="1"/>
</dbReference>
<evidence type="ECO:0000313" key="7">
    <source>
        <dbReference type="Proteomes" id="UP000243488"/>
    </source>
</evidence>
<dbReference type="RefSeq" id="WP_080051157.1">
    <property type="nucleotide sequence ID" value="NZ_CP020100.1"/>
</dbReference>
<evidence type="ECO:0000313" key="6">
    <source>
        <dbReference type="EMBL" id="AQZ96249.1"/>
    </source>
</evidence>
<organism evidence="6 7">
    <name type="scientific">Halopseudomonas phragmitis</name>
    <dbReference type="NCBI Taxonomy" id="1931241"/>
    <lineage>
        <taxon>Bacteria</taxon>
        <taxon>Pseudomonadati</taxon>
        <taxon>Pseudomonadota</taxon>
        <taxon>Gammaproteobacteria</taxon>
        <taxon>Pseudomonadales</taxon>
        <taxon>Pseudomonadaceae</taxon>
        <taxon>Halopseudomonas</taxon>
    </lineage>
</organism>
<dbReference type="STRING" id="1931241.BVH74_16480"/>
<dbReference type="CDD" id="cd12108">
    <property type="entry name" value="Hr-like"/>
    <property type="match status" value="1"/>
</dbReference>
<evidence type="ECO:0000256" key="2">
    <source>
        <dbReference type="ARBA" id="ARBA00022490"/>
    </source>
</evidence>
<name>A0A1V0B8I7_9GAMM</name>
<dbReference type="GO" id="GO:0005737">
    <property type="term" value="C:cytoplasm"/>
    <property type="evidence" value="ECO:0007669"/>
    <property type="project" value="UniProtKB-SubCell"/>
</dbReference>
<protein>
    <submittedName>
        <fullName evidence="6">Iron-sulfur cluster repair di-iron protein</fullName>
    </submittedName>
</protein>
<feature type="domain" description="Hemerythrin-like" evidence="5">
    <location>
        <begin position="79"/>
        <end position="217"/>
    </location>
</feature>
<dbReference type="Gene3D" id="1.20.120.520">
    <property type="entry name" value="nmb1532 protein domain like"/>
    <property type="match status" value="1"/>
</dbReference>
<dbReference type="InterPro" id="IPR019903">
    <property type="entry name" value="RIC_family"/>
</dbReference>
<keyword evidence="2" id="KW-0963">Cytoplasm</keyword>
<dbReference type="Proteomes" id="UP000243488">
    <property type="component" value="Chromosome"/>
</dbReference>
<dbReference type="NCBIfam" id="TIGR03652">
    <property type="entry name" value="FeS_repair_RIC"/>
    <property type="match status" value="1"/>
</dbReference>
<keyword evidence="3" id="KW-0479">Metal-binding</keyword>
<evidence type="ECO:0000256" key="3">
    <source>
        <dbReference type="ARBA" id="ARBA00022723"/>
    </source>
</evidence>
<dbReference type="Pfam" id="PF04405">
    <property type="entry name" value="ScdA_N"/>
    <property type="match status" value="1"/>
</dbReference>
<dbReference type="PANTHER" id="PTHR36438">
    <property type="entry name" value="IRON-SULFUR CLUSTER REPAIR PROTEIN YTFE"/>
    <property type="match status" value="1"/>
</dbReference>
<comment type="subcellular location">
    <subcellularLocation>
        <location evidence="1">Cytoplasm</location>
    </subcellularLocation>
</comment>
<dbReference type="PANTHER" id="PTHR36438:SF1">
    <property type="entry name" value="IRON-SULFUR CLUSTER REPAIR PROTEIN YTFE"/>
    <property type="match status" value="1"/>
</dbReference>